<dbReference type="SUPFAM" id="SSF50370">
    <property type="entry name" value="Ricin B-like lectins"/>
    <property type="match status" value="2"/>
</dbReference>
<dbReference type="InterPro" id="IPR035992">
    <property type="entry name" value="Ricin_B-like_lectins"/>
</dbReference>
<dbReference type="RefSeq" id="WP_252083143.1">
    <property type="nucleotide sequence ID" value="NZ_CP092418.1"/>
</dbReference>
<evidence type="ECO:0008006" key="4">
    <source>
        <dbReference type="Google" id="ProtNLM"/>
    </source>
</evidence>
<organism evidence="2 3">
    <name type="scientific">Microbulbifer variabilis</name>
    <dbReference type="NCBI Taxonomy" id="266805"/>
    <lineage>
        <taxon>Bacteria</taxon>
        <taxon>Pseudomonadati</taxon>
        <taxon>Pseudomonadota</taxon>
        <taxon>Gammaproteobacteria</taxon>
        <taxon>Cellvibrionales</taxon>
        <taxon>Microbulbiferaceae</taxon>
        <taxon>Microbulbifer</taxon>
    </lineage>
</organism>
<dbReference type="Proteomes" id="UP001055658">
    <property type="component" value="Chromosome"/>
</dbReference>
<accession>A0ABY4V9W7</accession>
<dbReference type="EMBL" id="CP092418">
    <property type="protein sequence ID" value="USD20735.1"/>
    <property type="molecule type" value="Genomic_DNA"/>
</dbReference>
<proteinExistence type="predicted"/>
<sequence>MKIMKRVGLCAGVALAVAYQSASAAELTGACYDYASREATSAVKLDGQAIGMVVAHNVINTTLGASNFPILKSLYPVVYGSITGGFVTETTDGADPQLVGCLQQFNNRISDLESAFVEADLNELKSILSSSKQNIIDLGNLSYHNEAADAYQQLAVKLGGTIKNTLDEVYAESPVVTKAKYDSLVYNVAPAFVSIIQMELLHRREFNRFCFSQEVYPTWNGIDSDELVDLELLKTIKYDTSEFIDSYLTTPEGSVANCNADFNTFLTFDRVIGDEFDSYKAVLEMLGIFITESTKIPGMISAAVDVYNSELGAYRELMLTECDSRYKYSDNYYSHSYTAPGSSSCEAARTSYLEKDITPTGVYSEDSKYPAEAERNHILHNLAAVVDSWDWYSHTIPEAVAQLDEDTMRFYEAFEVPTYSGVRLKHLDTDLCVGSDAKAQYTCDISKNVFMFRPFEDGFKITRISDNRNFKDKGEDSDGFVIRSGEGLDSKWIAEKEGALGLDPYPNFINASTGRCLALDDNASLTAVNCDEIEGDFWEVNGVDIPDTHSLVSMRHTGKGKCINIVGATVSCDIDSVIYQILPYNGGYRVSHNGLNLINMEGTGILFSPAIGDIATWDFSDWNGDGVFGLQNRDTGRCLHYLGSLVAASCHLDTAVRELFAFDIVDLPNSSNAERIYLKDNTSTVGRCMGKRYTANAGTGQTAYFNGSCSLTDMALVKYNGGYMIYDITNDKYIEDSNDTDTLKYQQLVPSSVPSDSTTWDFLGPYNYSGVNHFSIRNRATGECLKTVKLSTNSGVGALSKGDCSDTTASRIWTLHDIGE</sequence>
<evidence type="ECO:0000313" key="2">
    <source>
        <dbReference type="EMBL" id="USD20735.1"/>
    </source>
</evidence>
<gene>
    <name evidence="2" type="ORF">MJO52_16935</name>
</gene>
<feature type="signal peptide" evidence="1">
    <location>
        <begin position="1"/>
        <end position="24"/>
    </location>
</feature>
<name>A0ABY4V9W7_9GAMM</name>
<evidence type="ECO:0000256" key="1">
    <source>
        <dbReference type="SAM" id="SignalP"/>
    </source>
</evidence>
<protein>
    <recommendedName>
        <fullName evidence="4">Ricin B lectin domain-containing protein</fullName>
    </recommendedName>
</protein>
<keyword evidence="3" id="KW-1185">Reference proteome</keyword>
<reference evidence="2" key="1">
    <citation type="submission" date="2022-02" db="EMBL/GenBank/DDBJ databases">
        <title>Coral-associated bacteria.</title>
        <authorList>
            <person name="Tang K."/>
            <person name="Wang X."/>
        </authorList>
    </citation>
    <scope>NUCLEOTIDE SEQUENCE</scope>
    <source>
        <strain evidence="2">SCSIO 43006</strain>
    </source>
</reference>
<keyword evidence="1" id="KW-0732">Signal</keyword>
<feature type="chain" id="PRO_5045464857" description="Ricin B lectin domain-containing protein" evidence="1">
    <location>
        <begin position="25"/>
        <end position="820"/>
    </location>
</feature>
<evidence type="ECO:0000313" key="3">
    <source>
        <dbReference type="Proteomes" id="UP001055658"/>
    </source>
</evidence>
<dbReference type="PROSITE" id="PS50231">
    <property type="entry name" value="RICIN_B_LECTIN"/>
    <property type="match status" value="1"/>
</dbReference>